<keyword evidence="2" id="KW-0255">Endonuclease</keyword>
<accession>A0A6G4A472</accession>
<sequence>MGTMAGWKSRVVKSALALTVALPLQVLVTSSWQAVMAEGPSDPAPFIEAKVVNENAGKKVLFDNTHEQTAGAADWVIDGGFSDFANALANNGYYVKELRKSTPITLSDLSGYDVFVVAESNVPYKKSEQTALEQYVQGGGSIFFIGDHYNADRNKNRWDGSEVFNGYRRGAWENPAKGMSAEESGSTAMQDVVSSDWLATQFGLRFRYNALGDINANNIVAPDQALGITTGVSSVAMHAGSTLAIIDPNKAKGLVYLPSTNAAWGNAVDQGVYNGGGVAEGPYVAVAKAGAGKAAFIGDSSPVEDATPKYLREDTGAKKTTYDGFKEVNDGVLLVNMVNWLAKKENYTSLSQVSGLQLDQPTALLPFEAPAASTEPKPEPWAAPEAGYKWYDRTTFKAGSYGGAAATASATYSFVRQSTLPNAEDFQVRVVIDNLPATTTVTGFSAGIYLASGGTQVAQIQNADGTWPAAYGYSSTFSLTSDIKGHAYKDLTVRIKPGTAAAANLRLRQNGTNLKTEAVTIANVPAEPLPEEHNPIPAKVTIAEARSKAIGTLVTLEGVVTTEPGTFGGQAFYMQDATGGIYVFQNLSGFHVGDTVKITAPTTLYNTELELTDPVVIAKTGVSSVPAPAAVTAVTYANQGQLVELSNVTISNIISATPAGSFEFDAVNGAVSNHIRVDARTGITQTAFPYQVGQTVNIKGVAAIFKGVFQLKPRTLSDFTVPADTSAPVTIAALSSVPNSQGWFNQDVTATLTASDNSAGVVTTQYTLNGGTAVTYTAPVSIPAEGTNTIQYFSTDAAGNVEVPRSLQVKLDKTAPSATLTQSGHNVADVTDADTLTFDLVSSDLGSGVATQTLNLDGNVITSGQVFKASDLGVGAHSVYYSVTDAAGNTAQQTFTFNVTTSVTFNQVALSADKINLKPNDTSATHLSGTLSNGAPADLSNATVTYSTYSIGNAAVITVDALGKITAVKEGTAQVTAVVTLNGKTVQSNTVTITVAKSLSNAVPGKPVLSDTSGQANGLRDGNFTITMNMWWGNNGTIFKLYENGVLISTKNLTDASPSAQVVKIDVKGKANGTYTYTSELINAFGTTTSNPLVIKITEASPGKPELSQDNWDGDGNYKVTMNMWWGTNATEYRLYENGQLIDTKSLKATAVPSAQNALTTITGRAKGVYEYRSELVNAGGVTSSEKITVKVTK</sequence>
<dbReference type="GO" id="GO:0004519">
    <property type="term" value="F:endonuclease activity"/>
    <property type="evidence" value="ECO:0007669"/>
    <property type="project" value="UniProtKB-KW"/>
</dbReference>
<gene>
    <name evidence="2" type="ORF">GK047_25415</name>
</gene>
<proteinExistence type="predicted"/>
<evidence type="ECO:0000313" key="2">
    <source>
        <dbReference type="EMBL" id="NEW09306.1"/>
    </source>
</evidence>
<dbReference type="InterPro" id="IPR014756">
    <property type="entry name" value="Ig_E-set"/>
</dbReference>
<name>A0A6G4A472_9BACL</name>
<evidence type="ECO:0000256" key="1">
    <source>
        <dbReference type="SAM" id="SignalP"/>
    </source>
</evidence>
<dbReference type="SUPFAM" id="SSF52317">
    <property type="entry name" value="Class I glutamine amidotransferase-like"/>
    <property type="match status" value="1"/>
</dbReference>
<dbReference type="PANTHER" id="PTHR12969:SF7">
    <property type="entry name" value="INTRAFLAGELLAR TRANSPORT PROTEIN 52 HOMOLOG"/>
    <property type="match status" value="1"/>
</dbReference>
<dbReference type="Gene3D" id="2.60.40.1080">
    <property type="match status" value="1"/>
</dbReference>
<dbReference type="AlphaFoldDB" id="A0A6G4A472"/>
<dbReference type="Gene3D" id="3.40.50.880">
    <property type="match status" value="1"/>
</dbReference>
<feature type="chain" id="PRO_5038796683" evidence="1">
    <location>
        <begin position="34"/>
        <end position="1194"/>
    </location>
</feature>
<dbReference type="InterPro" id="IPR008964">
    <property type="entry name" value="Invasin/intimin_cell_adhesion"/>
</dbReference>
<dbReference type="EMBL" id="JAAIKC010000015">
    <property type="protein sequence ID" value="NEW09306.1"/>
    <property type="molecule type" value="Genomic_DNA"/>
</dbReference>
<dbReference type="InterPro" id="IPR029062">
    <property type="entry name" value="Class_I_gatase-like"/>
</dbReference>
<dbReference type="SUPFAM" id="SSF49373">
    <property type="entry name" value="Invasin/intimin cell-adhesion fragments"/>
    <property type="match status" value="1"/>
</dbReference>
<keyword evidence="1" id="KW-0732">Signal</keyword>
<dbReference type="InterPro" id="IPR013783">
    <property type="entry name" value="Ig-like_fold"/>
</dbReference>
<comment type="caution">
    <text evidence="2">The sequence shown here is derived from an EMBL/GenBank/DDBJ whole genome shotgun (WGS) entry which is preliminary data.</text>
</comment>
<organism evidence="2">
    <name type="scientific">Paenibacillus sp. SYP-B3998</name>
    <dbReference type="NCBI Taxonomy" id="2678564"/>
    <lineage>
        <taxon>Bacteria</taxon>
        <taxon>Bacillati</taxon>
        <taxon>Bacillota</taxon>
        <taxon>Bacilli</taxon>
        <taxon>Bacillales</taxon>
        <taxon>Paenibacillaceae</taxon>
        <taxon>Paenibacillus</taxon>
    </lineage>
</organism>
<dbReference type="NCBIfam" id="NF047446">
    <property type="entry name" value="barrel_OmpL47"/>
    <property type="match status" value="1"/>
</dbReference>
<dbReference type="Gene3D" id="2.60.40.10">
    <property type="entry name" value="Immunoglobulins"/>
    <property type="match status" value="2"/>
</dbReference>
<dbReference type="RefSeq" id="WP_163953042.1">
    <property type="nucleotide sequence ID" value="NZ_JAAIKC010000015.1"/>
</dbReference>
<protein>
    <submittedName>
        <fullName evidence="2">Endonuclease</fullName>
    </submittedName>
</protein>
<dbReference type="SUPFAM" id="SSF81296">
    <property type="entry name" value="E set domains"/>
    <property type="match status" value="2"/>
</dbReference>
<feature type="signal peptide" evidence="1">
    <location>
        <begin position="1"/>
        <end position="33"/>
    </location>
</feature>
<dbReference type="Gene3D" id="3.30.1920.20">
    <property type="match status" value="1"/>
</dbReference>
<reference evidence="2" key="1">
    <citation type="submission" date="2020-02" db="EMBL/GenBank/DDBJ databases">
        <authorList>
            <person name="Shen X.-R."/>
            <person name="Zhang Y.-X."/>
        </authorList>
    </citation>
    <scope>NUCLEOTIDE SEQUENCE</scope>
    <source>
        <strain evidence="2">SYP-B3998</strain>
    </source>
</reference>
<dbReference type="InterPro" id="IPR058094">
    <property type="entry name" value="Ig-like_OmpL47-like"/>
</dbReference>
<keyword evidence="2" id="KW-0540">Nuclease</keyword>
<keyword evidence="2" id="KW-0378">Hydrolase</keyword>
<dbReference type="PANTHER" id="PTHR12969">
    <property type="entry name" value="NGD5/OSM-6/IFT52"/>
    <property type="match status" value="1"/>
</dbReference>
<dbReference type="InterPro" id="IPR039975">
    <property type="entry name" value="IFT52"/>
</dbReference>